<dbReference type="PANTHER" id="PTHR10398:SF2">
    <property type="entry name" value="AFADIN"/>
    <property type="match status" value="1"/>
</dbReference>
<dbReference type="AlphaFoldDB" id="A0A443SN68"/>
<dbReference type="FunFam" id="2.30.42.10:FF:000032">
    <property type="entry name" value="Afadin isoform A"/>
    <property type="match status" value="1"/>
</dbReference>
<dbReference type="InterPro" id="IPR029071">
    <property type="entry name" value="Ubiquitin-like_domsf"/>
</dbReference>
<dbReference type="OrthoDB" id="6422148at2759"/>
<dbReference type="Pfam" id="PF00595">
    <property type="entry name" value="PDZ"/>
    <property type="match status" value="1"/>
</dbReference>
<dbReference type="PANTHER" id="PTHR10398">
    <property type="entry name" value="AFADIN"/>
    <property type="match status" value="1"/>
</dbReference>
<dbReference type="STRING" id="299467.A0A443SN68"/>
<dbReference type="PROSITE" id="PS50106">
    <property type="entry name" value="PDZ"/>
    <property type="match status" value="1"/>
</dbReference>
<dbReference type="FunFam" id="3.10.20.90:FF:000025">
    <property type="entry name" value="Afadin, adherens junction formation factor"/>
    <property type="match status" value="1"/>
</dbReference>
<feature type="domain" description="PDZ" evidence="2">
    <location>
        <begin position="419"/>
        <end position="507"/>
    </location>
</feature>
<keyword evidence="5" id="KW-1185">Reference proteome</keyword>
<sequence>MSADKQSLERQQLSYIIRQWNDNRLDLFALSEPNDDLEFHGVMRFYFQDAGQKVATKCIRVSSTASSQDVIQTLIEKFHPDFRMLSVPEYGLYEIHESGEERKLSEEEKPLLVQLNWHKDDREGRFLLRRMDEKTYFPGLEGNNPEGNHFNRRLSKKKKKEKKKRERKDSKEINDKDKDGIASRLYNEIPETSFTRSISNPEAVMRRRRQQKLEKKLQQLCQEGGPDAGGTLRIFGESLNKDVPYKTLLLSTKDTAGVIVKEILNKYGKDREDSNQFCLVQLIVPHEIGDNSMNDTHIATAGIRQYILDDDDCPLFIEKQHNKARGTLTFHIKRRPADYQPRKRKKKPEMIKGELDAGYNTKYDEVMEKLSYLDVNSKIDGETQSSIAESVSGDNHVPSVEPLTIPEMHKFYEALQGVEITVIKLPKSNNCMGLSIVAAKGPNQDKMGIYIKSVVQGGAADLDGRLQAGDLLLKVDGHSLLGISQERAAELITQTGSVVTLEVAKQAAIHFGLGVLIHQQSPSVHRGMCLQVITRVKMKIKVLSLPNQSIIRLANLY</sequence>
<dbReference type="Proteomes" id="UP000288716">
    <property type="component" value="Unassembled WGS sequence"/>
</dbReference>
<dbReference type="InterPro" id="IPR001478">
    <property type="entry name" value="PDZ"/>
</dbReference>
<evidence type="ECO:0000313" key="4">
    <source>
        <dbReference type="EMBL" id="RWS28932.1"/>
    </source>
</evidence>
<feature type="compositionally biased region" description="Basic residues" evidence="1">
    <location>
        <begin position="150"/>
        <end position="166"/>
    </location>
</feature>
<dbReference type="InterPro" id="IPR000159">
    <property type="entry name" value="RA_dom"/>
</dbReference>
<evidence type="ECO:0000259" key="2">
    <source>
        <dbReference type="PROSITE" id="PS50106"/>
    </source>
</evidence>
<accession>A0A443SN68</accession>
<comment type="caution">
    <text evidence="4">The sequence shown here is derived from an EMBL/GenBank/DDBJ whole genome shotgun (WGS) entry which is preliminary data.</text>
</comment>
<dbReference type="GO" id="GO:0007165">
    <property type="term" value="P:signal transduction"/>
    <property type="evidence" value="ECO:0007669"/>
    <property type="project" value="InterPro"/>
</dbReference>
<dbReference type="SUPFAM" id="SSF54236">
    <property type="entry name" value="Ubiquitin-like"/>
    <property type="match status" value="2"/>
</dbReference>
<feature type="region of interest" description="Disordered" evidence="1">
    <location>
        <begin position="137"/>
        <end position="177"/>
    </location>
</feature>
<dbReference type="EMBL" id="NCKV01001147">
    <property type="protein sequence ID" value="RWS28932.1"/>
    <property type="molecule type" value="Genomic_DNA"/>
</dbReference>
<dbReference type="SMART" id="SM00228">
    <property type="entry name" value="PDZ"/>
    <property type="match status" value="1"/>
</dbReference>
<reference evidence="4 5" key="1">
    <citation type="journal article" date="2018" name="Gigascience">
        <title>Genomes of trombidid mites reveal novel predicted allergens and laterally-transferred genes associated with secondary metabolism.</title>
        <authorList>
            <person name="Dong X."/>
            <person name="Chaisiri K."/>
            <person name="Xia D."/>
            <person name="Armstrong S.D."/>
            <person name="Fang Y."/>
            <person name="Donnelly M.J."/>
            <person name="Kadowaki T."/>
            <person name="McGarry J.W."/>
            <person name="Darby A.C."/>
            <person name="Makepeace B.L."/>
        </authorList>
    </citation>
    <scope>NUCLEOTIDE SEQUENCE [LARGE SCALE GENOMIC DNA]</scope>
    <source>
        <strain evidence="4">UoL-UT</strain>
    </source>
</reference>
<dbReference type="CDD" id="cd06789">
    <property type="entry name" value="PDZ_AFDN-like"/>
    <property type="match status" value="1"/>
</dbReference>
<feature type="compositionally biased region" description="Basic and acidic residues" evidence="1">
    <location>
        <begin position="167"/>
        <end position="177"/>
    </location>
</feature>
<name>A0A443SN68_9ACAR</name>
<proteinExistence type="predicted"/>
<feature type="domain" description="Ras-associating" evidence="3">
    <location>
        <begin position="39"/>
        <end position="133"/>
    </location>
</feature>
<dbReference type="GO" id="GO:0050839">
    <property type="term" value="F:cell adhesion molecule binding"/>
    <property type="evidence" value="ECO:0007669"/>
    <property type="project" value="TreeGrafter"/>
</dbReference>
<dbReference type="PROSITE" id="PS50200">
    <property type="entry name" value="RA"/>
    <property type="match status" value="2"/>
</dbReference>
<dbReference type="InterPro" id="IPR028842">
    <property type="entry name" value="Afadin"/>
</dbReference>
<evidence type="ECO:0000256" key="1">
    <source>
        <dbReference type="SAM" id="MobiDB-lite"/>
    </source>
</evidence>
<organism evidence="4 5">
    <name type="scientific">Leptotrombidium deliense</name>
    <dbReference type="NCBI Taxonomy" id="299467"/>
    <lineage>
        <taxon>Eukaryota</taxon>
        <taxon>Metazoa</taxon>
        <taxon>Ecdysozoa</taxon>
        <taxon>Arthropoda</taxon>
        <taxon>Chelicerata</taxon>
        <taxon>Arachnida</taxon>
        <taxon>Acari</taxon>
        <taxon>Acariformes</taxon>
        <taxon>Trombidiformes</taxon>
        <taxon>Prostigmata</taxon>
        <taxon>Anystina</taxon>
        <taxon>Parasitengona</taxon>
        <taxon>Trombiculoidea</taxon>
        <taxon>Trombiculidae</taxon>
        <taxon>Leptotrombidium</taxon>
    </lineage>
</organism>
<feature type="domain" description="Ras-associating" evidence="3">
    <location>
        <begin position="228"/>
        <end position="337"/>
    </location>
</feature>
<dbReference type="GO" id="GO:0005912">
    <property type="term" value="C:adherens junction"/>
    <property type="evidence" value="ECO:0007669"/>
    <property type="project" value="TreeGrafter"/>
</dbReference>
<dbReference type="InterPro" id="IPR036034">
    <property type="entry name" value="PDZ_sf"/>
</dbReference>
<dbReference type="SMART" id="SM00314">
    <property type="entry name" value="RA"/>
    <property type="match status" value="2"/>
</dbReference>
<dbReference type="SUPFAM" id="SSF50156">
    <property type="entry name" value="PDZ domain-like"/>
    <property type="match status" value="1"/>
</dbReference>
<protein>
    <submittedName>
        <fullName evidence="4">Afadin-like isoform X1</fullName>
    </submittedName>
</protein>
<gene>
    <name evidence="4" type="ORF">B4U80_00462</name>
</gene>
<dbReference type="GO" id="GO:0032880">
    <property type="term" value="P:regulation of protein localization"/>
    <property type="evidence" value="ECO:0007669"/>
    <property type="project" value="TreeGrafter"/>
</dbReference>
<dbReference type="VEuPathDB" id="VectorBase:LDEU003110"/>
<evidence type="ECO:0000259" key="3">
    <source>
        <dbReference type="PROSITE" id="PS50200"/>
    </source>
</evidence>
<dbReference type="CDD" id="cd01782">
    <property type="entry name" value="RA1_Afadin"/>
    <property type="match status" value="1"/>
</dbReference>
<evidence type="ECO:0000313" key="5">
    <source>
        <dbReference type="Proteomes" id="UP000288716"/>
    </source>
</evidence>
<dbReference type="Gene3D" id="2.30.42.10">
    <property type="match status" value="1"/>
</dbReference>
<dbReference type="Pfam" id="PF00788">
    <property type="entry name" value="RA"/>
    <property type="match status" value="2"/>
</dbReference>
<dbReference type="Gene3D" id="3.10.20.90">
    <property type="entry name" value="Phosphatidylinositol 3-kinase Catalytic Subunit, Chain A, domain 1"/>
    <property type="match status" value="2"/>
</dbReference>